<gene>
    <name evidence="4" type="ORF">CA85_22330</name>
</gene>
<feature type="chain" id="PRO_5022721708" description="BNR/Asp-box repeat protein" evidence="1">
    <location>
        <begin position="22"/>
        <end position="644"/>
    </location>
</feature>
<evidence type="ECO:0000256" key="1">
    <source>
        <dbReference type="SAM" id="SignalP"/>
    </source>
</evidence>
<dbReference type="RefSeq" id="WP_246112673.1">
    <property type="nucleotide sequence ID" value="NZ_SJPK01000004.1"/>
</dbReference>
<dbReference type="InterPro" id="IPR036278">
    <property type="entry name" value="Sialidase_sf"/>
</dbReference>
<protein>
    <recommendedName>
        <fullName evidence="6">BNR/Asp-box repeat protein</fullName>
    </recommendedName>
</protein>
<dbReference type="Gene3D" id="2.60.120.560">
    <property type="entry name" value="Exo-inulinase, domain 1"/>
    <property type="match status" value="1"/>
</dbReference>
<feature type="signal peptide" evidence="1">
    <location>
        <begin position="1"/>
        <end position="21"/>
    </location>
</feature>
<evidence type="ECO:0000313" key="4">
    <source>
        <dbReference type="EMBL" id="TWT67383.1"/>
    </source>
</evidence>
<dbReference type="Gene3D" id="2.120.10.10">
    <property type="match status" value="1"/>
</dbReference>
<keyword evidence="5" id="KW-1185">Reference proteome</keyword>
<dbReference type="Pfam" id="PF06439">
    <property type="entry name" value="3keto-disac_hyd"/>
    <property type="match status" value="1"/>
</dbReference>
<keyword evidence="1" id="KW-0732">Signal</keyword>
<evidence type="ECO:0000259" key="2">
    <source>
        <dbReference type="Pfam" id="PF06439"/>
    </source>
</evidence>
<dbReference type="Pfam" id="PF13088">
    <property type="entry name" value="BNR_2"/>
    <property type="match status" value="1"/>
</dbReference>
<evidence type="ECO:0008006" key="6">
    <source>
        <dbReference type="Google" id="ProtNLM"/>
    </source>
</evidence>
<dbReference type="EMBL" id="SJPK01000004">
    <property type="protein sequence ID" value="TWT67383.1"/>
    <property type="molecule type" value="Genomic_DNA"/>
</dbReference>
<sequence precursor="true">MSVHSLLCAGGIFACSLLSIAGITAQAETPQQAAARIKKMEKIADHALVPPVLNTSPLPQYDYDQLDYGMTIGIERTPKGRLWACWVAGGDSPEAFFVLATSDDEGESWSPPRLVVDSHDKDLPRPRSILVGNLWTDPLGRLWLFFDQSMDMFDGRAGVWATRCDHPDADEPTWSSPQRIADGVMLNKPTVLSSGEWMLPISLDQRSGFGPFRGCFTELDPLRGASVHVSTDQGTTWQRRGAARFSSPDWHEHMIVERTDGSLWMLARTRKGIMQTTSTDGGRSWATPTQPANIRQPNARFFVRRLASGRILLIKHGDEIDSHHGRVQLSAWLSEDEGETWTGGLVLDDRRGISYPDGFQSEDGTIFISYDRNRATDGEILMARFREQDVLAKKIVSEPAKLRMLISRPLADKTAKMTEAESRRGFVELFDGDTFDGWEQNGNWRIEENAFFRFADGGPLTYQRKTIPDDFELRFEWKVSKGCNSGVYYRPGQVEYQVLDNVNSPYGENPRQSAASLFFCMAPSKDATRRVGQWNTGRVVCKGTVTQHWLNGEKVLDFDYTDPKWAEMVKLLTIRGGDLSGRGGRLWLQDHGQPVWYRNLRWREIPNGESLQPSADFTPMAIPPAALAKEQQRVQAMLKQAQSK</sequence>
<dbReference type="AlphaFoldDB" id="A0A5C5XYL6"/>
<dbReference type="InterPro" id="IPR011040">
    <property type="entry name" value="Sialidase"/>
</dbReference>
<reference evidence="4 5" key="1">
    <citation type="submission" date="2019-02" db="EMBL/GenBank/DDBJ databases">
        <title>Deep-cultivation of Planctomycetes and their phenomic and genomic characterization uncovers novel biology.</title>
        <authorList>
            <person name="Wiegand S."/>
            <person name="Jogler M."/>
            <person name="Boedeker C."/>
            <person name="Pinto D."/>
            <person name="Vollmers J."/>
            <person name="Rivas-Marin E."/>
            <person name="Kohn T."/>
            <person name="Peeters S.H."/>
            <person name="Heuer A."/>
            <person name="Rast P."/>
            <person name="Oberbeckmann S."/>
            <person name="Bunk B."/>
            <person name="Jeske O."/>
            <person name="Meyerdierks A."/>
            <person name="Storesund J.E."/>
            <person name="Kallscheuer N."/>
            <person name="Luecker S."/>
            <person name="Lage O.M."/>
            <person name="Pohl T."/>
            <person name="Merkel B.J."/>
            <person name="Hornburger P."/>
            <person name="Mueller R.-W."/>
            <person name="Bruemmer F."/>
            <person name="Labrenz M."/>
            <person name="Spormann A.M."/>
            <person name="Op Den Camp H."/>
            <person name="Overmann J."/>
            <person name="Amann R."/>
            <person name="Jetten M.S.M."/>
            <person name="Mascher T."/>
            <person name="Medema M.H."/>
            <person name="Devos D.P."/>
            <person name="Kaster A.-K."/>
            <person name="Ovreas L."/>
            <person name="Rohde M."/>
            <person name="Galperin M.Y."/>
            <person name="Jogler C."/>
        </authorList>
    </citation>
    <scope>NUCLEOTIDE SEQUENCE [LARGE SCALE GENOMIC DNA]</scope>
    <source>
        <strain evidence="4 5">CA85</strain>
    </source>
</reference>
<comment type="caution">
    <text evidence="4">The sequence shown here is derived from an EMBL/GenBank/DDBJ whole genome shotgun (WGS) entry which is preliminary data.</text>
</comment>
<dbReference type="Proteomes" id="UP000318053">
    <property type="component" value="Unassembled WGS sequence"/>
</dbReference>
<feature type="domain" description="3-keto-alpha-glucoside-1,2-lyase/3-keto-2-hydroxy-glucal hydratase" evidence="2">
    <location>
        <begin position="425"/>
        <end position="602"/>
    </location>
</feature>
<evidence type="ECO:0000259" key="3">
    <source>
        <dbReference type="Pfam" id="PF13088"/>
    </source>
</evidence>
<feature type="domain" description="Sialidase" evidence="3">
    <location>
        <begin position="80"/>
        <end position="368"/>
    </location>
</feature>
<dbReference type="PANTHER" id="PTHR43752:SF2">
    <property type="entry name" value="BNR_ASP-BOX REPEAT FAMILY PROTEIN"/>
    <property type="match status" value="1"/>
</dbReference>
<name>A0A5C5XYL6_9BACT</name>
<dbReference type="InterPro" id="IPR010496">
    <property type="entry name" value="AL/BT2_dom"/>
</dbReference>
<accession>A0A5C5XYL6</accession>
<evidence type="ECO:0000313" key="5">
    <source>
        <dbReference type="Proteomes" id="UP000318053"/>
    </source>
</evidence>
<dbReference type="CDD" id="cd15482">
    <property type="entry name" value="Sialidase_non-viral"/>
    <property type="match status" value="1"/>
</dbReference>
<dbReference type="PANTHER" id="PTHR43752">
    <property type="entry name" value="BNR/ASP-BOX REPEAT FAMILY PROTEIN"/>
    <property type="match status" value="1"/>
</dbReference>
<dbReference type="SUPFAM" id="SSF50939">
    <property type="entry name" value="Sialidases"/>
    <property type="match status" value="1"/>
</dbReference>
<organism evidence="4 5">
    <name type="scientific">Allorhodopirellula solitaria</name>
    <dbReference type="NCBI Taxonomy" id="2527987"/>
    <lineage>
        <taxon>Bacteria</taxon>
        <taxon>Pseudomonadati</taxon>
        <taxon>Planctomycetota</taxon>
        <taxon>Planctomycetia</taxon>
        <taxon>Pirellulales</taxon>
        <taxon>Pirellulaceae</taxon>
        <taxon>Allorhodopirellula</taxon>
    </lineage>
</organism>
<proteinExistence type="predicted"/>
<dbReference type="GO" id="GO:0016787">
    <property type="term" value="F:hydrolase activity"/>
    <property type="evidence" value="ECO:0007669"/>
    <property type="project" value="InterPro"/>
</dbReference>